<reference evidence="1" key="1">
    <citation type="submission" date="2018-05" db="EMBL/GenBank/DDBJ databases">
        <authorList>
            <person name="Lanie J.A."/>
            <person name="Ng W.-L."/>
            <person name="Kazmierczak K.M."/>
            <person name="Andrzejewski T.M."/>
            <person name="Davidsen T.M."/>
            <person name="Wayne K.J."/>
            <person name="Tettelin H."/>
            <person name="Glass J.I."/>
            <person name="Rusch D."/>
            <person name="Podicherti R."/>
            <person name="Tsui H.-C.T."/>
            <person name="Winkler M.E."/>
        </authorList>
    </citation>
    <scope>NUCLEOTIDE SEQUENCE</scope>
</reference>
<accession>A0A383CLT2</accession>
<dbReference type="EMBL" id="UINC01210052">
    <property type="protein sequence ID" value="SVE33346.1"/>
    <property type="molecule type" value="Genomic_DNA"/>
</dbReference>
<proteinExistence type="predicted"/>
<feature type="non-terminal residue" evidence="1">
    <location>
        <position position="73"/>
    </location>
</feature>
<evidence type="ECO:0000313" key="1">
    <source>
        <dbReference type="EMBL" id="SVE33346.1"/>
    </source>
</evidence>
<sequence>MRQENIVCDIDNEVMVNECGCARRMLEEAVARTQSFNTVEDGRLFRSLHIETWSKFGDDSVNDVVIRNIFNDD</sequence>
<protein>
    <submittedName>
        <fullName evidence="1">Uncharacterized protein</fullName>
    </submittedName>
</protein>
<name>A0A383CLT2_9ZZZZ</name>
<gene>
    <name evidence="1" type="ORF">METZ01_LOCUS486200</name>
</gene>
<dbReference type="AlphaFoldDB" id="A0A383CLT2"/>
<organism evidence="1">
    <name type="scientific">marine metagenome</name>
    <dbReference type="NCBI Taxonomy" id="408172"/>
    <lineage>
        <taxon>unclassified sequences</taxon>
        <taxon>metagenomes</taxon>
        <taxon>ecological metagenomes</taxon>
    </lineage>
</organism>